<protein>
    <recommendedName>
        <fullName evidence="4 9">Thiopurine S-methyltransferase</fullName>
        <ecNumber evidence="4 9">2.1.1.67</ecNumber>
    </recommendedName>
    <alternativeName>
        <fullName evidence="9">Thiopurine methyltransferase</fullName>
    </alternativeName>
</protein>
<evidence type="ECO:0000256" key="8">
    <source>
        <dbReference type="ARBA" id="ARBA00022691"/>
    </source>
</evidence>
<dbReference type="NCBIfam" id="NF009732">
    <property type="entry name" value="PRK13255.1"/>
    <property type="match status" value="1"/>
</dbReference>
<dbReference type="InterPro" id="IPR029063">
    <property type="entry name" value="SAM-dependent_MTases_sf"/>
</dbReference>
<keyword evidence="7 9" id="KW-0808">Transferase</keyword>
<evidence type="ECO:0000256" key="2">
    <source>
        <dbReference type="ARBA" id="ARBA00004496"/>
    </source>
</evidence>
<evidence type="ECO:0000256" key="5">
    <source>
        <dbReference type="ARBA" id="ARBA00022490"/>
    </source>
</evidence>
<dbReference type="EC" id="2.1.1.67" evidence="4 9"/>
<dbReference type="InterPro" id="IPR025835">
    <property type="entry name" value="Thiopurine_S-MeTrfase"/>
</dbReference>
<keyword evidence="5 9" id="KW-0963">Cytoplasm</keyword>
<dbReference type="SUPFAM" id="SSF53335">
    <property type="entry name" value="S-adenosyl-L-methionine-dependent methyltransferases"/>
    <property type="match status" value="1"/>
</dbReference>
<evidence type="ECO:0000256" key="7">
    <source>
        <dbReference type="ARBA" id="ARBA00022679"/>
    </source>
</evidence>
<feature type="binding site" evidence="9">
    <location>
        <position position="131"/>
    </location>
    <ligand>
        <name>S-adenosyl-L-methionine</name>
        <dbReference type="ChEBI" id="CHEBI:59789"/>
    </ligand>
</feature>
<comment type="caution">
    <text evidence="10">The sequence shown here is derived from an EMBL/GenBank/DDBJ whole genome shotgun (WGS) entry which is preliminary data.</text>
</comment>
<gene>
    <name evidence="9" type="primary">tpm</name>
    <name evidence="10" type="ORF">ALO40_05049</name>
</gene>
<keyword evidence="6 9" id="KW-0489">Methyltransferase</keyword>
<dbReference type="GO" id="GO:0008119">
    <property type="term" value="F:thiopurine S-methyltransferase activity"/>
    <property type="evidence" value="ECO:0007669"/>
    <property type="project" value="UniProtKB-UniRule"/>
</dbReference>
<dbReference type="GO" id="GO:0005737">
    <property type="term" value="C:cytoplasm"/>
    <property type="evidence" value="ECO:0007669"/>
    <property type="project" value="UniProtKB-SubCell"/>
</dbReference>
<feature type="binding site" evidence="9">
    <location>
        <position position="74"/>
    </location>
    <ligand>
        <name>S-adenosyl-L-methionine</name>
        <dbReference type="ChEBI" id="CHEBI:59789"/>
    </ligand>
</feature>
<evidence type="ECO:0000256" key="6">
    <source>
        <dbReference type="ARBA" id="ARBA00022603"/>
    </source>
</evidence>
<evidence type="ECO:0000256" key="4">
    <source>
        <dbReference type="ARBA" id="ARBA00011905"/>
    </source>
</evidence>
<dbReference type="AlphaFoldDB" id="A0A0Q0CV32"/>
<comment type="similarity">
    <text evidence="3 9">Belongs to the class I-like SAM-binding methyltransferase superfamily. TPMT family.</text>
</comment>
<accession>A0A0Q0CV32</accession>
<dbReference type="PROSITE" id="PS51585">
    <property type="entry name" value="SAM_MT_TPMT"/>
    <property type="match status" value="1"/>
</dbReference>
<dbReference type="Pfam" id="PF05724">
    <property type="entry name" value="TPMT"/>
    <property type="match status" value="1"/>
</dbReference>
<dbReference type="HAMAP" id="MF_00812">
    <property type="entry name" value="Thiopur_methtran"/>
    <property type="match status" value="1"/>
</dbReference>
<evidence type="ECO:0000256" key="1">
    <source>
        <dbReference type="ARBA" id="ARBA00000903"/>
    </source>
</evidence>
<dbReference type="GO" id="GO:0010038">
    <property type="term" value="P:response to metal ion"/>
    <property type="evidence" value="ECO:0007669"/>
    <property type="project" value="InterPro"/>
</dbReference>
<dbReference type="InterPro" id="IPR022474">
    <property type="entry name" value="Thiopur_S-MeTfrase_Se/Te_detox"/>
</dbReference>
<dbReference type="FunFam" id="3.40.50.150:FF:000101">
    <property type="entry name" value="Thiopurine S-methyltransferase"/>
    <property type="match status" value="1"/>
</dbReference>
<evidence type="ECO:0000256" key="9">
    <source>
        <dbReference type="HAMAP-Rule" id="MF_00812"/>
    </source>
</evidence>
<dbReference type="Gene3D" id="3.40.50.150">
    <property type="entry name" value="Vaccinia Virus protein VP39"/>
    <property type="match status" value="1"/>
</dbReference>
<dbReference type="PATRIC" id="fig|251703.9.peg.2114"/>
<proteinExistence type="inferred from homology"/>
<dbReference type="GO" id="GO:0032259">
    <property type="term" value="P:methylation"/>
    <property type="evidence" value="ECO:0007669"/>
    <property type="project" value="UniProtKB-KW"/>
</dbReference>
<evidence type="ECO:0000256" key="3">
    <source>
        <dbReference type="ARBA" id="ARBA00008145"/>
    </source>
</evidence>
<keyword evidence="8 9" id="KW-0949">S-adenosyl-L-methionine</keyword>
<dbReference type="EMBL" id="LJRR01000301">
    <property type="protein sequence ID" value="KPZ13160.1"/>
    <property type="molecule type" value="Genomic_DNA"/>
</dbReference>
<organism evidence="10 11">
    <name type="scientific">Pseudomonas syringae pv. viburni</name>
    <dbReference type="NCBI Taxonomy" id="251703"/>
    <lineage>
        <taxon>Bacteria</taxon>
        <taxon>Pseudomonadati</taxon>
        <taxon>Pseudomonadota</taxon>
        <taxon>Gammaproteobacteria</taxon>
        <taxon>Pseudomonadales</taxon>
        <taxon>Pseudomonadaceae</taxon>
        <taxon>Pseudomonas</taxon>
    </lineage>
</organism>
<evidence type="ECO:0000313" key="11">
    <source>
        <dbReference type="Proteomes" id="UP000050317"/>
    </source>
</evidence>
<sequence>MIGFSGGFMHADFWLQRWNAGQIGFHQAHVNQDLQQYWPQLGLESGARVLVPLCGKSQDMSWLIGQGCHVVGAELSETAVERYFSERGVQPHITRQGDFSVYAAPGIEIWCGDFFALTPQDIGHCTAFYDRAALIALPADLRERYVQQLEALMPRECSGLLITLDYDQSRLEGPPFSVPPTWLQAFVSGNWNITKVGEQDALHSSPKALKAGVERLDEQVYVLARKLR</sequence>
<feature type="binding site" evidence="9">
    <location>
        <position position="18"/>
    </location>
    <ligand>
        <name>S-adenosyl-L-methionine</name>
        <dbReference type="ChEBI" id="CHEBI:59789"/>
    </ligand>
</feature>
<dbReference type="PANTHER" id="PTHR10259:SF11">
    <property type="entry name" value="THIOPURINE S-METHYLTRANSFERASE"/>
    <property type="match status" value="1"/>
</dbReference>
<name>A0A0Q0CV32_9PSED</name>
<dbReference type="NCBIfam" id="TIGR03840">
    <property type="entry name" value="TMPT_Se_Te"/>
    <property type="match status" value="1"/>
</dbReference>
<dbReference type="Proteomes" id="UP000050317">
    <property type="component" value="Unassembled WGS sequence"/>
</dbReference>
<dbReference type="PANTHER" id="PTHR10259">
    <property type="entry name" value="THIOPURINE S-METHYLTRANSFERASE"/>
    <property type="match status" value="1"/>
</dbReference>
<dbReference type="InterPro" id="IPR008854">
    <property type="entry name" value="TPMT"/>
</dbReference>
<evidence type="ECO:0000313" key="10">
    <source>
        <dbReference type="EMBL" id="KPZ13160.1"/>
    </source>
</evidence>
<comment type="catalytic activity">
    <reaction evidence="1 9">
        <text>S-adenosyl-L-methionine + a thiopurine = S-adenosyl-L-homocysteine + a thiopurine S-methylether.</text>
        <dbReference type="EC" id="2.1.1.67"/>
    </reaction>
</comment>
<dbReference type="PIRSF" id="PIRSF023956">
    <property type="entry name" value="Thiopurine_S-methyltransferase"/>
    <property type="match status" value="1"/>
</dbReference>
<comment type="subcellular location">
    <subcellularLocation>
        <location evidence="2 9">Cytoplasm</location>
    </subcellularLocation>
</comment>
<feature type="binding site" evidence="9">
    <location>
        <position position="53"/>
    </location>
    <ligand>
        <name>S-adenosyl-L-methionine</name>
        <dbReference type="ChEBI" id="CHEBI:59789"/>
    </ligand>
</feature>
<reference evidence="10 11" key="1">
    <citation type="submission" date="2015-09" db="EMBL/GenBank/DDBJ databases">
        <title>Genome announcement of multiple Pseudomonas syringae strains.</title>
        <authorList>
            <person name="Thakur S."/>
            <person name="Wang P.W."/>
            <person name="Gong Y."/>
            <person name="Weir B.S."/>
            <person name="Guttman D.S."/>
        </authorList>
    </citation>
    <scope>NUCLEOTIDE SEQUENCE [LARGE SCALE GENOMIC DNA]</scope>
    <source>
        <strain evidence="10 11">ICMP3963</strain>
    </source>
</reference>